<dbReference type="InterPro" id="IPR051470">
    <property type="entry name" value="Thiol:disulfide_interchange"/>
</dbReference>
<dbReference type="OrthoDB" id="12976at2"/>
<evidence type="ECO:0000259" key="8">
    <source>
        <dbReference type="Pfam" id="PF10411"/>
    </source>
</evidence>
<evidence type="ECO:0000256" key="1">
    <source>
        <dbReference type="ARBA" id="ARBA00004418"/>
    </source>
</evidence>
<dbReference type="Proteomes" id="UP000009282">
    <property type="component" value="Chromosome"/>
</dbReference>
<name>G4QFR2_GLANF</name>
<evidence type="ECO:0000256" key="5">
    <source>
        <dbReference type="ARBA" id="ARBA00023157"/>
    </source>
</evidence>
<dbReference type="InterPro" id="IPR018950">
    <property type="entry name" value="DiS-bond_isomerase_DsbC/G_N"/>
</dbReference>
<evidence type="ECO:0000256" key="4">
    <source>
        <dbReference type="ARBA" id="ARBA00022764"/>
    </source>
</evidence>
<reference evidence="10 11" key="1">
    <citation type="journal article" date="2011" name="J. Bacteriol.">
        <title>Complete genome sequence of seawater bacterium Glaciecola nitratireducens FR1064T.</title>
        <authorList>
            <person name="Bian F."/>
            <person name="Qin Q.L."/>
            <person name="Xie B.B."/>
            <person name="Shu Y.L."/>
            <person name="Zhang X.Y."/>
            <person name="Yu Y."/>
            <person name="Chen B."/>
            <person name="Chen X.L."/>
            <person name="Zhou B.C."/>
            <person name="Zhang Y.Z."/>
        </authorList>
    </citation>
    <scope>NUCLEOTIDE SEQUENCE [LARGE SCALE GENOMIC DNA]</scope>
    <source>
        <strain evidence="11">JCM 12485 / KCTC 12276 / FR1064</strain>
    </source>
</reference>
<evidence type="ECO:0000259" key="9">
    <source>
        <dbReference type="Pfam" id="PF13098"/>
    </source>
</evidence>
<gene>
    <name evidence="10" type="primary">dsbC</name>
    <name evidence="10" type="ordered locus">GNIT_0703</name>
</gene>
<organism evidence="10 11">
    <name type="scientific">Glaciecola nitratireducens (strain JCM 12485 / KCTC 12276 / FR1064)</name>
    <dbReference type="NCBI Taxonomy" id="1085623"/>
    <lineage>
        <taxon>Bacteria</taxon>
        <taxon>Pseudomonadati</taxon>
        <taxon>Pseudomonadota</taxon>
        <taxon>Gammaproteobacteria</taxon>
        <taxon>Alteromonadales</taxon>
        <taxon>Alteromonadaceae</taxon>
        <taxon>Brumicola</taxon>
    </lineage>
</organism>
<dbReference type="CDD" id="cd03020">
    <property type="entry name" value="DsbA_DsbC_DsbG"/>
    <property type="match status" value="1"/>
</dbReference>
<dbReference type="STRING" id="1085623.GNIT_0703"/>
<dbReference type="RefSeq" id="WP_014107722.1">
    <property type="nucleotide sequence ID" value="NC_016041.1"/>
</dbReference>
<keyword evidence="6 7" id="KW-0676">Redox-active center</keyword>
<keyword evidence="5" id="KW-1015">Disulfide bond</keyword>
<dbReference type="AlphaFoldDB" id="G4QFR2"/>
<dbReference type="InterPro" id="IPR012336">
    <property type="entry name" value="Thioredoxin-like_fold"/>
</dbReference>
<dbReference type="Pfam" id="PF10411">
    <property type="entry name" value="DsbC_N"/>
    <property type="match status" value="1"/>
</dbReference>
<evidence type="ECO:0000256" key="7">
    <source>
        <dbReference type="RuleBase" id="RU364038"/>
    </source>
</evidence>
<dbReference type="EMBL" id="CP003060">
    <property type="protein sequence ID" value="AEP28847.1"/>
    <property type="molecule type" value="Genomic_DNA"/>
</dbReference>
<dbReference type="PANTHER" id="PTHR35272">
    <property type="entry name" value="THIOL:DISULFIDE INTERCHANGE PROTEIN DSBC-RELATED"/>
    <property type="match status" value="1"/>
</dbReference>
<dbReference type="eggNOG" id="COG1651">
    <property type="taxonomic scope" value="Bacteria"/>
</dbReference>
<comment type="function">
    <text evidence="7">Required for disulfide bond formation in some periplasmic proteins. Acts by transferring its disulfide bond to other proteins and is reduced in the process.</text>
</comment>
<comment type="subcellular location">
    <subcellularLocation>
        <location evidence="1 7">Periplasm</location>
    </subcellularLocation>
</comment>
<dbReference type="KEGG" id="gni:GNIT_0703"/>
<keyword evidence="3 7" id="KW-0732">Signal</keyword>
<dbReference type="SUPFAM" id="SSF54423">
    <property type="entry name" value="DsbC/DsbG N-terminal domain-like"/>
    <property type="match status" value="1"/>
</dbReference>
<sequence length="250" mass="27325">MNYIYNLTAATKLVAASILLLSSVLTTSAFAAQQEHAELIKRFEQKLNFKIISVADANVPGLLQINTDTGIFYASENGEYFLSARIYRVGDEIVDETGAALQKYRLEGIKRFKDSAIEFKSAKEKYVLNVFTDATCGYCRKLHNEMDILNDLGITVRYLAFPRQGLNSKVYSDAVSIWCSDNPQEAMTQAKAGGNVASTSCENEVAEQYNFGKAIGVNGTPNIILPDGTVIPGYQPAQALLAALRAAEKA</sequence>
<dbReference type="Pfam" id="PF13098">
    <property type="entry name" value="Thioredoxin_2"/>
    <property type="match status" value="1"/>
</dbReference>
<evidence type="ECO:0000256" key="6">
    <source>
        <dbReference type="ARBA" id="ARBA00023284"/>
    </source>
</evidence>
<evidence type="ECO:0000313" key="10">
    <source>
        <dbReference type="EMBL" id="AEP28847.1"/>
    </source>
</evidence>
<dbReference type="SUPFAM" id="SSF52833">
    <property type="entry name" value="Thioredoxin-like"/>
    <property type="match status" value="1"/>
</dbReference>
<accession>G4QFR2</accession>
<evidence type="ECO:0000256" key="3">
    <source>
        <dbReference type="ARBA" id="ARBA00022729"/>
    </source>
</evidence>
<dbReference type="Gene3D" id="3.10.450.70">
    <property type="entry name" value="Disulphide bond isomerase, DsbC/G, N-terminal"/>
    <property type="match status" value="1"/>
</dbReference>
<protein>
    <recommendedName>
        <fullName evidence="7">Thiol:disulfide interchange protein</fullName>
    </recommendedName>
</protein>
<dbReference type="HOGENOM" id="CLU_083593_0_0_6"/>
<keyword evidence="11" id="KW-1185">Reference proteome</keyword>
<keyword evidence="4 7" id="KW-0574">Periplasm</keyword>
<dbReference type="GO" id="GO:0042597">
    <property type="term" value="C:periplasmic space"/>
    <property type="evidence" value="ECO:0007669"/>
    <property type="project" value="UniProtKB-SubCell"/>
</dbReference>
<feature type="domain" description="Thioredoxin-like fold" evidence="9">
    <location>
        <begin position="122"/>
        <end position="244"/>
    </location>
</feature>
<dbReference type="InterPro" id="IPR033954">
    <property type="entry name" value="DiS-bond_Isoase_DsbC/G"/>
</dbReference>
<feature type="signal peptide" evidence="7">
    <location>
        <begin position="1"/>
        <end position="31"/>
    </location>
</feature>
<evidence type="ECO:0000256" key="2">
    <source>
        <dbReference type="ARBA" id="ARBA00009813"/>
    </source>
</evidence>
<dbReference type="PANTHER" id="PTHR35272:SF3">
    <property type="entry name" value="THIOL:DISULFIDE INTERCHANGE PROTEIN DSBC"/>
    <property type="match status" value="1"/>
</dbReference>
<comment type="similarity">
    <text evidence="2 7">Belongs to the thioredoxin family. DsbC subfamily.</text>
</comment>
<proteinExistence type="inferred from homology"/>
<dbReference type="InterPro" id="IPR036249">
    <property type="entry name" value="Thioredoxin-like_sf"/>
</dbReference>
<dbReference type="Gene3D" id="3.40.30.10">
    <property type="entry name" value="Glutaredoxin"/>
    <property type="match status" value="1"/>
</dbReference>
<feature type="chain" id="PRO_5010000847" description="Thiol:disulfide interchange protein" evidence="7">
    <location>
        <begin position="32"/>
        <end position="250"/>
    </location>
</feature>
<dbReference type="InterPro" id="IPR009094">
    <property type="entry name" value="DiS-bond_isomerase_DsbC/G_N_sf"/>
</dbReference>
<evidence type="ECO:0000313" key="11">
    <source>
        <dbReference type="Proteomes" id="UP000009282"/>
    </source>
</evidence>
<feature type="domain" description="Disulphide bond isomerase DsbC/G N-terminal" evidence="8">
    <location>
        <begin position="31"/>
        <end position="89"/>
    </location>
</feature>